<dbReference type="PANTHER" id="PTHR43888">
    <property type="entry name" value="DNAJ-LIKE-2, ISOFORM A-RELATED"/>
    <property type="match status" value="1"/>
</dbReference>
<dbReference type="AlphaFoldDB" id="A0A8J5ZQ31"/>
<keyword evidence="4" id="KW-1185">Reference proteome</keyword>
<dbReference type="GO" id="GO:0006457">
    <property type="term" value="P:protein folding"/>
    <property type="evidence" value="ECO:0007669"/>
    <property type="project" value="InterPro"/>
</dbReference>
<dbReference type="Gene3D" id="2.60.260.20">
    <property type="entry name" value="Urease metallochaperone UreE, N-terminal domain"/>
    <property type="match status" value="1"/>
</dbReference>
<comment type="caution">
    <text evidence="3">The sequence shown here is derived from an EMBL/GenBank/DDBJ whole genome shotgun (WGS) entry which is preliminary data.</text>
</comment>
<dbReference type="Proteomes" id="UP000700334">
    <property type="component" value="Unassembled WGS sequence"/>
</dbReference>
<accession>A0A8J5ZQ31</accession>
<feature type="region of interest" description="Disordered" evidence="2">
    <location>
        <begin position="278"/>
        <end position="298"/>
    </location>
</feature>
<reference evidence="3" key="1">
    <citation type="journal article" date="2021" name="Evol. Appl.">
        <title>The genome of the Pyrenean desman and the effects of bottlenecks and inbreeding on the genomic landscape of an endangered species.</title>
        <authorList>
            <person name="Escoda L."/>
            <person name="Castresana J."/>
        </authorList>
    </citation>
    <scope>NUCLEOTIDE SEQUENCE</scope>
    <source>
        <strain evidence="3">IBE-C5619</strain>
    </source>
</reference>
<evidence type="ECO:0000256" key="1">
    <source>
        <dbReference type="ARBA" id="ARBA00023186"/>
    </source>
</evidence>
<evidence type="ECO:0000256" key="2">
    <source>
        <dbReference type="SAM" id="MobiDB-lite"/>
    </source>
</evidence>
<dbReference type="OrthoDB" id="550424at2759"/>
<protein>
    <submittedName>
        <fullName evidence="3">DnaJ subfamily A member 1</fullName>
    </submittedName>
</protein>
<dbReference type="GO" id="GO:0030544">
    <property type="term" value="F:Hsp70 protein binding"/>
    <property type="evidence" value="ECO:0007669"/>
    <property type="project" value="InterPro"/>
</dbReference>
<sequence>MCMGCQGHGEQSSPKDRCKSCNGRKIVQEKKILEVHIDKIMKDGQKIVFHVEVDQEPGLEPGSIIIVVVRRTMLLLLGQIVKHGDIKCELNELPIYGRPHKTGCLIIEFQAAGGPAYQLRRPGLRHSADSEEWNCRELPDLLLQVVRTDRRREDMEVLCKLKGSMGLGPPLGHSHGLREKGNLERGPSVVLRRDLVDVRQRKQEHCNSALAYSRKWEVGNGRAEAMTRQRGGALNREEPKNVSFRARATLSSSQPRSWKSKLRSLNSHPVYMEPTLAGNITTNQGLPDQNSEPKPTGQSVMRLRILDCSLGWNPAP</sequence>
<dbReference type="InterPro" id="IPR044713">
    <property type="entry name" value="DNJA1/2-like"/>
</dbReference>
<keyword evidence="1" id="KW-0143">Chaperone</keyword>
<proteinExistence type="predicted"/>
<dbReference type="EMBL" id="JAGFMF010012266">
    <property type="protein sequence ID" value="KAG8505363.1"/>
    <property type="molecule type" value="Genomic_DNA"/>
</dbReference>
<organism evidence="3 4">
    <name type="scientific">Galemys pyrenaicus</name>
    <name type="common">Iberian desman</name>
    <name type="synonym">Pyrenean desman</name>
    <dbReference type="NCBI Taxonomy" id="202257"/>
    <lineage>
        <taxon>Eukaryota</taxon>
        <taxon>Metazoa</taxon>
        <taxon>Chordata</taxon>
        <taxon>Craniata</taxon>
        <taxon>Vertebrata</taxon>
        <taxon>Euteleostomi</taxon>
        <taxon>Mammalia</taxon>
        <taxon>Eutheria</taxon>
        <taxon>Laurasiatheria</taxon>
        <taxon>Eulipotyphla</taxon>
        <taxon>Talpidae</taxon>
        <taxon>Galemys</taxon>
    </lineage>
</organism>
<evidence type="ECO:0000313" key="3">
    <source>
        <dbReference type="EMBL" id="KAG8505363.1"/>
    </source>
</evidence>
<evidence type="ECO:0000313" key="4">
    <source>
        <dbReference type="Proteomes" id="UP000700334"/>
    </source>
</evidence>
<gene>
    <name evidence="3" type="ORF">J0S82_001167</name>
</gene>
<name>A0A8J5ZQ31_GALPY</name>